<dbReference type="InterPro" id="IPR036388">
    <property type="entry name" value="WH-like_DNA-bd_sf"/>
</dbReference>
<dbReference type="RefSeq" id="WP_008240707.1">
    <property type="nucleotide sequence ID" value="NZ_AJJU01000034.1"/>
</dbReference>
<dbReference type="InterPro" id="IPR036390">
    <property type="entry name" value="WH_DNA-bd_sf"/>
</dbReference>
<dbReference type="InterPro" id="IPR000524">
    <property type="entry name" value="Tscrpt_reg_HTH_GntR"/>
</dbReference>
<name>I0W8K0_9FLAO</name>
<dbReference type="EMBL" id="AJJU01000034">
    <property type="protein sequence ID" value="EID72716.1"/>
    <property type="molecule type" value="Genomic_DNA"/>
</dbReference>
<dbReference type="InterPro" id="IPR046335">
    <property type="entry name" value="LacI/GalR-like_sensor"/>
</dbReference>
<reference evidence="5 6" key="1">
    <citation type="journal article" date="2012" name="J. Bacteriol.">
        <title>Genome Sequence of the Halotolerant Bacterium Imtechella halotolerans K1T.</title>
        <authorList>
            <person name="Kumar S."/>
            <person name="Vikram S."/>
            <person name="Subramanian S."/>
            <person name="Raghava G.P."/>
            <person name="Pinnaka A.K."/>
        </authorList>
    </citation>
    <scope>NUCLEOTIDE SEQUENCE [LARGE SCALE GENOMIC DNA]</scope>
    <source>
        <strain evidence="5 6">K1</strain>
    </source>
</reference>
<evidence type="ECO:0000259" key="4">
    <source>
        <dbReference type="PROSITE" id="PS50949"/>
    </source>
</evidence>
<sequence length="333" mass="37216">MLTSKAFENSNLQKYKQIIVAVQEAISNGALKKGDKLPSVNTICEAHDFSRDTVLTAYAALKNKGVIVGVPGKGYYIKSVKTDYKQRVFLLFDELNAFKEVLYNSFLEALGEAAEVDIFVHHFNPVMYKKLIEESAGSYDAYAIMPANLPNALEPIKLLPAKQVYLLDQVRESGTDSYGAVYQHFSKDISKALYSGMDLLKKYERLVLVFDRRKEPLGMQEGFIRFCTMFSFSYEVTAEFQSNLLKPSSVYILPNDNDLVHLLKAAKTQKLIVGEDIGVISYNDTPLKEVVAEGITTISTDFKAMGSLLATMIKHKNSSQIANESSLIIRNSL</sequence>
<dbReference type="Proteomes" id="UP000005938">
    <property type="component" value="Unassembled WGS sequence"/>
</dbReference>
<organism evidence="5 6">
    <name type="scientific">Imtechella halotolerans K1</name>
    <dbReference type="NCBI Taxonomy" id="946077"/>
    <lineage>
        <taxon>Bacteria</taxon>
        <taxon>Pseudomonadati</taxon>
        <taxon>Bacteroidota</taxon>
        <taxon>Flavobacteriia</taxon>
        <taxon>Flavobacteriales</taxon>
        <taxon>Flavobacteriaceae</taxon>
        <taxon>Imtechella</taxon>
    </lineage>
</organism>
<accession>I0W8K0</accession>
<protein>
    <submittedName>
        <fullName evidence="5">Regulatory protein GntR</fullName>
    </submittedName>
</protein>
<dbReference type="GO" id="GO:0003677">
    <property type="term" value="F:DNA binding"/>
    <property type="evidence" value="ECO:0007669"/>
    <property type="project" value="UniProtKB-KW"/>
</dbReference>
<dbReference type="eggNOG" id="COG1609">
    <property type="taxonomic scope" value="Bacteria"/>
</dbReference>
<dbReference type="CDD" id="cd07377">
    <property type="entry name" value="WHTH_GntR"/>
    <property type="match status" value="1"/>
</dbReference>
<feature type="domain" description="HTH gntR-type" evidence="4">
    <location>
        <begin position="12"/>
        <end position="80"/>
    </location>
</feature>
<dbReference type="PANTHER" id="PTHR38445:SF10">
    <property type="entry name" value="GNTR-FAMILY TRANSCRIPTIONAL REGULATOR"/>
    <property type="match status" value="1"/>
</dbReference>
<dbReference type="InterPro" id="IPR028082">
    <property type="entry name" value="Peripla_BP_I"/>
</dbReference>
<dbReference type="PROSITE" id="PS50949">
    <property type="entry name" value="HTH_GNTR"/>
    <property type="match status" value="1"/>
</dbReference>
<dbReference type="AlphaFoldDB" id="I0W8K0"/>
<dbReference type="STRING" id="946077.W5A_11324"/>
<comment type="caution">
    <text evidence="5">The sequence shown here is derived from an EMBL/GenBank/DDBJ whole genome shotgun (WGS) entry which is preliminary data.</text>
</comment>
<dbReference type="SUPFAM" id="SSF46785">
    <property type="entry name" value="Winged helix' DNA-binding domain"/>
    <property type="match status" value="1"/>
</dbReference>
<dbReference type="PANTHER" id="PTHR38445">
    <property type="entry name" value="HTH-TYPE TRANSCRIPTIONAL REPRESSOR YTRA"/>
    <property type="match status" value="1"/>
</dbReference>
<dbReference type="Pfam" id="PF13377">
    <property type="entry name" value="Peripla_BP_3"/>
    <property type="match status" value="1"/>
</dbReference>
<keyword evidence="3" id="KW-0804">Transcription</keyword>
<keyword evidence="1" id="KW-0805">Transcription regulation</keyword>
<dbReference type="PATRIC" id="fig|946077.3.peg.2282"/>
<dbReference type="GO" id="GO:0003700">
    <property type="term" value="F:DNA-binding transcription factor activity"/>
    <property type="evidence" value="ECO:0007669"/>
    <property type="project" value="InterPro"/>
</dbReference>
<gene>
    <name evidence="5" type="ORF">W5A_11324</name>
</gene>
<keyword evidence="2" id="KW-0238">DNA-binding</keyword>
<keyword evidence="6" id="KW-1185">Reference proteome</keyword>
<dbReference type="SUPFAM" id="SSF53822">
    <property type="entry name" value="Periplasmic binding protein-like I"/>
    <property type="match status" value="1"/>
</dbReference>
<evidence type="ECO:0000313" key="5">
    <source>
        <dbReference type="EMBL" id="EID72716.1"/>
    </source>
</evidence>
<dbReference type="SMART" id="SM00345">
    <property type="entry name" value="HTH_GNTR"/>
    <property type="match status" value="1"/>
</dbReference>
<dbReference type="OrthoDB" id="742238at2"/>
<evidence type="ECO:0000256" key="2">
    <source>
        <dbReference type="ARBA" id="ARBA00023125"/>
    </source>
</evidence>
<evidence type="ECO:0000313" key="6">
    <source>
        <dbReference type="Proteomes" id="UP000005938"/>
    </source>
</evidence>
<evidence type="ECO:0000256" key="3">
    <source>
        <dbReference type="ARBA" id="ARBA00023163"/>
    </source>
</evidence>
<dbReference type="Pfam" id="PF00392">
    <property type="entry name" value="GntR"/>
    <property type="match status" value="1"/>
</dbReference>
<dbReference type="Gene3D" id="3.40.50.2300">
    <property type="match status" value="2"/>
</dbReference>
<proteinExistence type="predicted"/>
<dbReference type="Gene3D" id="1.10.10.10">
    <property type="entry name" value="Winged helix-like DNA-binding domain superfamily/Winged helix DNA-binding domain"/>
    <property type="match status" value="1"/>
</dbReference>
<evidence type="ECO:0000256" key="1">
    <source>
        <dbReference type="ARBA" id="ARBA00023015"/>
    </source>
</evidence>